<evidence type="ECO:0000256" key="7">
    <source>
        <dbReference type="ARBA" id="ARBA00023136"/>
    </source>
</evidence>
<dbReference type="InterPro" id="IPR012910">
    <property type="entry name" value="Plug_dom"/>
</dbReference>
<evidence type="ECO:0000256" key="1">
    <source>
        <dbReference type="ARBA" id="ARBA00004571"/>
    </source>
</evidence>
<evidence type="ECO:0000256" key="4">
    <source>
        <dbReference type="ARBA" id="ARBA00022452"/>
    </source>
</evidence>
<feature type="domain" description="TonB-dependent receptor plug" evidence="15">
    <location>
        <begin position="76"/>
        <end position="174"/>
    </location>
</feature>
<evidence type="ECO:0000256" key="6">
    <source>
        <dbReference type="ARBA" id="ARBA00023077"/>
    </source>
</evidence>
<evidence type="ECO:0000256" key="3">
    <source>
        <dbReference type="ARBA" id="ARBA00022448"/>
    </source>
</evidence>
<evidence type="ECO:0000313" key="17">
    <source>
        <dbReference type="Proteomes" id="UP000584642"/>
    </source>
</evidence>
<feature type="region of interest" description="Disordered" evidence="12">
    <location>
        <begin position="59"/>
        <end position="78"/>
    </location>
</feature>
<accession>A0ABX2T8V3</accession>
<gene>
    <name evidence="16" type="ORF">HND93_07960</name>
</gene>
<evidence type="ECO:0000256" key="12">
    <source>
        <dbReference type="SAM" id="MobiDB-lite"/>
    </source>
</evidence>
<keyword evidence="4 10" id="KW-1134">Transmembrane beta strand</keyword>
<keyword evidence="13" id="KW-0732">Signal</keyword>
<dbReference type="Pfam" id="PF00593">
    <property type="entry name" value="TonB_dep_Rec_b-barrel"/>
    <property type="match status" value="1"/>
</dbReference>
<dbReference type="InterPro" id="IPR000531">
    <property type="entry name" value="Beta-barrel_TonB"/>
</dbReference>
<feature type="chain" id="PRO_5047465892" evidence="13">
    <location>
        <begin position="37"/>
        <end position="724"/>
    </location>
</feature>
<reference evidence="16 17" key="1">
    <citation type="submission" date="2020-05" db="EMBL/GenBank/DDBJ databases">
        <title>Azospirillum oleiclasticum sp. nov, a nitrogen-fixing and heavy crude oil-emulsifying bacterium isolated from the crude oil of Yumen Oilfield.</title>
        <authorList>
            <person name="Wu D."/>
            <person name="Cai M."/>
            <person name="Zhang X."/>
        </authorList>
    </citation>
    <scope>NUCLEOTIDE SEQUENCE [LARGE SCALE GENOMIC DNA]</scope>
    <source>
        <strain evidence="16 17">ROY-1-1-2</strain>
    </source>
</reference>
<dbReference type="Gene3D" id="2.40.170.20">
    <property type="entry name" value="TonB-dependent receptor, beta-barrel domain"/>
    <property type="match status" value="1"/>
</dbReference>
<evidence type="ECO:0000256" key="8">
    <source>
        <dbReference type="ARBA" id="ARBA00023170"/>
    </source>
</evidence>
<evidence type="ECO:0000256" key="5">
    <source>
        <dbReference type="ARBA" id="ARBA00022692"/>
    </source>
</evidence>
<dbReference type="PROSITE" id="PS52016">
    <property type="entry name" value="TONB_DEPENDENT_REC_3"/>
    <property type="match status" value="1"/>
</dbReference>
<dbReference type="Proteomes" id="UP000584642">
    <property type="component" value="Unassembled WGS sequence"/>
</dbReference>
<dbReference type="Pfam" id="PF07715">
    <property type="entry name" value="Plug"/>
    <property type="match status" value="1"/>
</dbReference>
<evidence type="ECO:0000256" key="11">
    <source>
        <dbReference type="RuleBase" id="RU003357"/>
    </source>
</evidence>
<organism evidence="16 17">
    <name type="scientific">Azospirillum oleiclasticum</name>
    <dbReference type="NCBI Taxonomy" id="2735135"/>
    <lineage>
        <taxon>Bacteria</taxon>
        <taxon>Pseudomonadati</taxon>
        <taxon>Pseudomonadota</taxon>
        <taxon>Alphaproteobacteria</taxon>
        <taxon>Rhodospirillales</taxon>
        <taxon>Azospirillaceae</taxon>
        <taxon>Azospirillum</taxon>
    </lineage>
</organism>
<evidence type="ECO:0000256" key="13">
    <source>
        <dbReference type="SAM" id="SignalP"/>
    </source>
</evidence>
<evidence type="ECO:0000259" key="14">
    <source>
        <dbReference type="Pfam" id="PF00593"/>
    </source>
</evidence>
<dbReference type="SUPFAM" id="SSF56935">
    <property type="entry name" value="Porins"/>
    <property type="match status" value="1"/>
</dbReference>
<dbReference type="PANTHER" id="PTHR32552:SF83">
    <property type="entry name" value="BLR3904 PROTEIN"/>
    <property type="match status" value="1"/>
</dbReference>
<keyword evidence="9 10" id="KW-0998">Cell outer membrane</keyword>
<comment type="similarity">
    <text evidence="2 10 11">Belongs to the TonB-dependent receptor family.</text>
</comment>
<dbReference type="EMBL" id="JABFDB010000004">
    <property type="protein sequence ID" value="NYZ19643.1"/>
    <property type="molecule type" value="Genomic_DNA"/>
</dbReference>
<feature type="domain" description="TonB-dependent receptor-like beta-barrel" evidence="14">
    <location>
        <begin position="255"/>
        <end position="692"/>
    </location>
</feature>
<comment type="caution">
    <text evidence="16">The sequence shown here is derived from an EMBL/GenBank/DDBJ whole genome shotgun (WGS) entry which is preliminary data.</text>
</comment>
<keyword evidence="8 16" id="KW-0675">Receptor</keyword>
<keyword evidence="7 10" id="KW-0472">Membrane</keyword>
<comment type="subcellular location">
    <subcellularLocation>
        <location evidence="1 10">Cell outer membrane</location>
        <topology evidence="1 10">Multi-pass membrane protein</topology>
    </subcellularLocation>
</comment>
<dbReference type="PANTHER" id="PTHR32552">
    <property type="entry name" value="FERRICHROME IRON RECEPTOR-RELATED"/>
    <property type="match status" value="1"/>
</dbReference>
<dbReference type="InterPro" id="IPR036942">
    <property type="entry name" value="Beta-barrel_TonB_sf"/>
</dbReference>
<name>A0ABX2T8V3_9PROT</name>
<dbReference type="NCBIfam" id="TIGR01783">
    <property type="entry name" value="TonB-siderophor"/>
    <property type="match status" value="1"/>
</dbReference>
<proteinExistence type="inferred from homology"/>
<dbReference type="Gene3D" id="2.170.130.10">
    <property type="entry name" value="TonB-dependent receptor, plug domain"/>
    <property type="match status" value="1"/>
</dbReference>
<evidence type="ECO:0000259" key="15">
    <source>
        <dbReference type="Pfam" id="PF07715"/>
    </source>
</evidence>
<evidence type="ECO:0000256" key="2">
    <source>
        <dbReference type="ARBA" id="ARBA00009810"/>
    </source>
</evidence>
<dbReference type="RefSeq" id="WP_180281417.1">
    <property type="nucleotide sequence ID" value="NZ_JABFDB010000004.1"/>
</dbReference>
<sequence length="724" mass="77849">MSIAKPIVASARVSRHVLTASTLGLALGAVASSANAQQTGSSSPTQLPAISVEGQTPHQDYKVDQSASPKRTQPIVDTPQTITIIPRQVIEDQKATTLRDVLRNTPGITFGAGEGGGGQGENLRIRGFDGSNDILLDGMRDSAVRNNRDPFNLEQVEVTKGAASTQSGRGSAGGSINQISKTPQLRRFATADVTVGTDDLKRATADVNMPLTEIGITGTALRLNVMAHDSGVAGRDYVENSRWGVAPSIAFGLGTPLRVTLSYLHQSDDNIPDYGIPGLSGVAPPVDLSSWYGVKGFNTEEQTTDIGTALFEYDVNDAVSLRNQFRYGESTRFNIVTIPRFPTGTTTAFPPGTQVNRGQNFRDSLNTLLVNQTDATFRFTTGPVAHTMVAGMEVARETYKNKGISLVGTVPSTSLYNPNPYGVAVGWAYNGSKTETEGDTLAFYLLDTIKLNEQWEITGGLRWDRYAAEATSTAVGGAVTEYTKTSRMLSWNAGIVYKPLPFGSVYAAASTSFNPSGEVPQTAVNATTSLADPQENVTYEVGTKWELLGERLLVSAALFQTTKTNERSTDPTGTTILDGERQVRGFELGAQGKITDAWQVFGGYTYMDSEIVKGGGANQGNELANTPRHSFSLWTSYDLPWDLRVAGGVQYVGERYFNDNNLVKNDSYVVVDAMVSYKVNDTFGLQLNAYNLFDEEYIDKAHGGGGHLIPGLGRTVMLSTSVSF</sequence>
<dbReference type="InterPro" id="IPR039426">
    <property type="entry name" value="TonB-dep_rcpt-like"/>
</dbReference>
<evidence type="ECO:0000313" key="16">
    <source>
        <dbReference type="EMBL" id="NYZ19643.1"/>
    </source>
</evidence>
<feature type="signal peptide" evidence="13">
    <location>
        <begin position="1"/>
        <end position="36"/>
    </location>
</feature>
<keyword evidence="5 10" id="KW-0812">Transmembrane</keyword>
<keyword evidence="17" id="KW-1185">Reference proteome</keyword>
<dbReference type="CDD" id="cd01347">
    <property type="entry name" value="ligand_gated_channel"/>
    <property type="match status" value="1"/>
</dbReference>
<evidence type="ECO:0000256" key="10">
    <source>
        <dbReference type="PROSITE-ProRule" id="PRU01360"/>
    </source>
</evidence>
<dbReference type="InterPro" id="IPR037066">
    <property type="entry name" value="Plug_dom_sf"/>
</dbReference>
<keyword evidence="3 10" id="KW-0813">Transport</keyword>
<evidence type="ECO:0000256" key="9">
    <source>
        <dbReference type="ARBA" id="ARBA00023237"/>
    </source>
</evidence>
<dbReference type="InterPro" id="IPR010105">
    <property type="entry name" value="TonB_sidphr_rcpt"/>
</dbReference>
<keyword evidence="6 11" id="KW-0798">TonB box</keyword>
<protein>
    <submittedName>
        <fullName evidence="16">TonB-dependent siderophore receptor</fullName>
    </submittedName>
</protein>